<evidence type="ECO:0000256" key="1">
    <source>
        <dbReference type="SAM" id="Phobius"/>
    </source>
</evidence>
<accession>A0AAU9D6U1</accession>
<evidence type="ECO:0000259" key="2">
    <source>
        <dbReference type="Pfam" id="PF04773"/>
    </source>
</evidence>
<sequence length="392" mass="44203">MDYSEENIKRLIKGHFDKSLSDSEWDHLCSWVNANDQNGEIMADMVKKEILESQMCPPPPSTDRALRKLMVEIKIKQSNRTKKLWISSVAASLVLLAISSLLFFANHSDKGGPSHNNPTPDKISLTLSDGSVILLGEENIKNDVRNGFVRITDKKKVSYKAQGFQSLKEEFNTIRVPKGKRFSLQLSDGSLIYLNSGTEVRYPVVFKGNERNIELINGEIYCEISKRIHKPFYLNAQRIRVRVLGTAFNFSSYSNEKKHRAVLVEGSVAIAPRNSFGFDLTKASKLKPGQAFIYNTVSKRFKVKDVNTDTFTAWKEGRLVFKSMPLNEILPRISRWYGVDIIDRTGEIGNNTFNGTFDKENLDEALVILSKLCGVHYKKVGGKVIVGSNSLD</sequence>
<keyword evidence="4" id="KW-0614">Plasmid</keyword>
<protein>
    <recommendedName>
        <fullName evidence="6">FecR family protein</fullName>
    </recommendedName>
</protein>
<evidence type="ECO:0000259" key="3">
    <source>
        <dbReference type="Pfam" id="PF16344"/>
    </source>
</evidence>
<keyword evidence="1" id="KW-0472">Membrane</keyword>
<evidence type="ECO:0000313" key="4">
    <source>
        <dbReference type="EMBL" id="BDD11723.1"/>
    </source>
</evidence>
<dbReference type="Pfam" id="PF16344">
    <property type="entry name" value="FecR_C"/>
    <property type="match status" value="1"/>
</dbReference>
<dbReference type="InterPro" id="IPR012373">
    <property type="entry name" value="Ferrdict_sens_TM"/>
</dbReference>
<feature type="domain" description="FecR protein" evidence="2">
    <location>
        <begin position="173"/>
        <end position="268"/>
    </location>
</feature>
<dbReference type="InterPro" id="IPR006860">
    <property type="entry name" value="FecR"/>
</dbReference>
<feature type="transmembrane region" description="Helical" evidence="1">
    <location>
        <begin position="84"/>
        <end position="105"/>
    </location>
</feature>
<reference evidence="4 5" key="1">
    <citation type="submission" date="2021-12" db="EMBL/GenBank/DDBJ databases">
        <title>Genome sequencing of bacteria with rrn-lacking chromosome and rrn-plasmid.</title>
        <authorList>
            <person name="Anda M."/>
            <person name="Iwasaki W."/>
        </authorList>
    </citation>
    <scope>NUCLEOTIDE SEQUENCE [LARGE SCALE GENOMIC DNA]</scope>
    <source>
        <strain evidence="4 5">DSM 100852</strain>
        <plasmid evidence="4 5">pFA1</plasmid>
    </source>
</reference>
<keyword evidence="1" id="KW-0812">Transmembrane</keyword>
<evidence type="ECO:0000313" key="5">
    <source>
        <dbReference type="Proteomes" id="UP001348817"/>
    </source>
</evidence>
<dbReference type="EMBL" id="AP025315">
    <property type="protein sequence ID" value="BDD11723.1"/>
    <property type="molecule type" value="Genomic_DNA"/>
</dbReference>
<dbReference type="InterPro" id="IPR032508">
    <property type="entry name" value="FecR_C"/>
</dbReference>
<dbReference type="Proteomes" id="UP001348817">
    <property type="component" value="Plasmid pFA1"/>
</dbReference>
<dbReference type="RefSeq" id="WP_338394838.1">
    <property type="nucleotide sequence ID" value="NZ_AP025315.1"/>
</dbReference>
<geneLocation type="plasmid" evidence="4 5">
    <name>pFA1</name>
</geneLocation>
<proteinExistence type="predicted"/>
<dbReference type="Gene3D" id="3.55.50.30">
    <property type="match status" value="1"/>
</dbReference>
<dbReference type="GO" id="GO:0016989">
    <property type="term" value="F:sigma factor antagonist activity"/>
    <property type="evidence" value="ECO:0007669"/>
    <property type="project" value="TreeGrafter"/>
</dbReference>
<gene>
    <name evidence="4" type="ORF">FUAX_41550</name>
</gene>
<dbReference type="PANTHER" id="PTHR30273">
    <property type="entry name" value="PERIPLASMIC SIGNAL SENSOR AND SIGMA FACTOR ACTIVATOR FECR-RELATED"/>
    <property type="match status" value="1"/>
</dbReference>
<dbReference type="Pfam" id="PF04773">
    <property type="entry name" value="FecR"/>
    <property type="match status" value="1"/>
</dbReference>
<dbReference type="KEGG" id="fax:FUAX_41550"/>
<dbReference type="AlphaFoldDB" id="A0AAU9D6U1"/>
<keyword evidence="5" id="KW-1185">Reference proteome</keyword>
<dbReference type="PANTHER" id="PTHR30273:SF2">
    <property type="entry name" value="PROTEIN FECR"/>
    <property type="match status" value="1"/>
</dbReference>
<dbReference type="Gene3D" id="2.60.120.1440">
    <property type="match status" value="1"/>
</dbReference>
<name>A0AAU9D6U1_9BACT</name>
<keyword evidence="1" id="KW-1133">Transmembrane helix</keyword>
<evidence type="ECO:0008006" key="6">
    <source>
        <dbReference type="Google" id="ProtNLM"/>
    </source>
</evidence>
<feature type="domain" description="Protein FecR C-terminal" evidence="3">
    <location>
        <begin position="318"/>
        <end position="386"/>
    </location>
</feature>
<organism evidence="4 5">
    <name type="scientific">Fulvitalea axinellae</name>
    <dbReference type="NCBI Taxonomy" id="1182444"/>
    <lineage>
        <taxon>Bacteria</taxon>
        <taxon>Pseudomonadati</taxon>
        <taxon>Bacteroidota</taxon>
        <taxon>Cytophagia</taxon>
        <taxon>Cytophagales</taxon>
        <taxon>Persicobacteraceae</taxon>
        <taxon>Fulvitalea</taxon>
    </lineage>
</organism>